<protein>
    <submittedName>
        <fullName evidence="1">Uncharacterized protein</fullName>
    </submittedName>
</protein>
<proteinExistence type="predicted"/>
<dbReference type="RefSeq" id="WP_132195155.1">
    <property type="nucleotide sequence ID" value="NZ_SMKY01000021.1"/>
</dbReference>
<dbReference type="EMBL" id="SMKY01000021">
    <property type="protein sequence ID" value="TDD87802.1"/>
    <property type="molecule type" value="Genomic_DNA"/>
</dbReference>
<gene>
    <name evidence="1" type="ORF">E1293_07260</name>
</gene>
<reference evidence="1 2" key="1">
    <citation type="submission" date="2019-03" db="EMBL/GenBank/DDBJ databases">
        <title>Draft genome sequences of novel Actinobacteria.</title>
        <authorList>
            <person name="Sahin N."/>
            <person name="Ay H."/>
            <person name="Saygin H."/>
        </authorList>
    </citation>
    <scope>NUCLEOTIDE SEQUENCE [LARGE SCALE GENOMIC DNA]</scope>
    <source>
        <strain evidence="1 2">DSM 45941</strain>
    </source>
</reference>
<evidence type="ECO:0000313" key="2">
    <source>
        <dbReference type="Proteomes" id="UP000295578"/>
    </source>
</evidence>
<sequence>MGESWTGPGGLRVTAVRLTGTHRVWAGLAGVRGPSAFLVTRKGRLVGRGYFPSVEDLAEVVDLAELRAE</sequence>
<dbReference type="OrthoDB" id="3482381at2"/>
<dbReference type="AlphaFoldDB" id="A0A4R5BUA7"/>
<organism evidence="1 2">
    <name type="scientific">Actinomadura darangshiensis</name>
    <dbReference type="NCBI Taxonomy" id="705336"/>
    <lineage>
        <taxon>Bacteria</taxon>
        <taxon>Bacillati</taxon>
        <taxon>Actinomycetota</taxon>
        <taxon>Actinomycetes</taxon>
        <taxon>Streptosporangiales</taxon>
        <taxon>Thermomonosporaceae</taxon>
        <taxon>Actinomadura</taxon>
    </lineage>
</organism>
<dbReference type="Proteomes" id="UP000295578">
    <property type="component" value="Unassembled WGS sequence"/>
</dbReference>
<evidence type="ECO:0000313" key="1">
    <source>
        <dbReference type="EMBL" id="TDD87802.1"/>
    </source>
</evidence>
<name>A0A4R5BUA7_9ACTN</name>
<keyword evidence="2" id="KW-1185">Reference proteome</keyword>
<comment type="caution">
    <text evidence="1">The sequence shown here is derived from an EMBL/GenBank/DDBJ whole genome shotgun (WGS) entry which is preliminary data.</text>
</comment>
<accession>A0A4R5BUA7</accession>